<keyword evidence="2" id="KW-1185">Reference proteome</keyword>
<dbReference type="RefSeq" id="WP_309967130.1">
    <property type="nucleotide sequence ID" value="NZ_JAVDWH010000001.1"/>
</dbReference>
<comment type="caution">
    <text evidence="1">The sequence shown here is derived from an EMBL/GenBank/DDBJ whole genome shotgun (WGS) entry which is preliminary data.</text>
</comment>
<dbReference type="InterPro" id="IPR021391">
    <property type="entry name" value="DUF3027"/>
</dbReference>
<protein>
    <recommendedName>
        <fullName evidence="3">DUF3027 domain-containing protein</fullName>
    </recommendedName>
</protein>
<sequence length="247" mass="26354">MSVDEKLIAAIDVARAAVDEVADAGVVGEHQRAVEDENGMVSHHFGCTKPGYVGWYWSVSLSRSPDSDAITINDVVLLPGDDAIVAPVWTPYRERIRPGDLSPGDVLPPDEDDVRLVPTWTAGDGEEQTADRFFAREVGLGREWTLSFEGREMAADRWHEGDQGPDAPIAQQAAGSCISCGFMVSLAGPLAERFGVCANGMANDDGRAVSFDHGCGAHSGARLSRSAAPQELPPTVFDTVGADIDEF</sequence>
<proteinExistence type="predicted"/>
<dbReference type="EMBL" id="JAVDWH010000001">
    <property type="protein sequence ID" value="MDR7086015.1"/>
    <property type="molecule type" value="Genomic_DNA"/>
</dbReference>
<evidence type="ECO:0000313" key="1">
    <source>
        <dbReference type="EMBL" id="MDR7086015.1"/>
    </source>
</evidence>
<dbReference type="Pfam" id="PF11228">
    <property type="entry name" value="DUF3027"/>
    <property type="match status" value="1"/>
</dbReference>
<organism evidence="1 2">
    <name type="scientific">Aeromicrobium panaciterrae</name>
    <dbReference type="NCBI Taxonomy" id="363861"/>
    <lineage>
        <taxon>Bacteria</taxon>
        <taxon>Bacillati</taxon>
        <taxon>Actinomycetota</taxon>
        <taxon>Actinomycetes</taxon>
        <taxon>Propionibacteriales</taxon>
        <taxon>Nocardioidaceae</taxon>
        <taxon>Aeromicrobium</taxon>
    </lineage>
</organism>
<accession>A0ABU1ULI8</accession>
<gene>
    <name evidence="1" type="ORF">J2X11_000854</name>
</gene>
<reference evidence="1 2" key="1">
    <citation type="submission" date="2023-07" db="EMBL/GenBank/DDBJ databases">
        <title>Sorghum-associated microbial communities from plants grown in Nebraska, USA.</title>
        <authorList>
            <person name="Schachtman D."/>
        </authorList>
    </citation>
    <scope>NUCLEOTIDE SEQUENCE [LARGE SCALE GENOMIC DNA]</scope>
    <source>
        <strain evidence="1 2">BE248</strain>
    </source>
</reference>
<name>A0ABU1ULI8_9ACTN</name>
<evidence type="ECO:0000313" key="2">
    <source>
        <dbReference type="Proteomes" id="UP001257739"/>
    </source>
</evidence>
<dbReference type="Proteomes" id="UP001257739">
    <property type="component" value="Unassembled WGS sequence"/>
</dbReference>
<evidence type="ECO:0008006" key="3">
    <source>
        <dbReference type="Google" id="ProtNLM"/>
    </source>
</evidence>